<keyword evidence="6" id="KW-1185">Reference proteome</keyword>
<dbReference type="OrthoDB" id="9799384at2"/>
<dbReference type="Pfam" id="PF01381">
    <property type="entry name" value="HTH_3"/>
    <property type="match status" value="1"/>
</dbReference>
<dbReference type="KEGG" id="blep:AL038_00230"/>
<evidence type="ECO:0000259" key="4">
    <source>
        <dbReference type="PROSITE" id="PS50943"/>
    </source>
</evidence>
<dbReference type="EMBL" id="CP018889">
    <property type="protein sequence ID" value="AUI68266.1"/>
    <property type="molecule type" value="Genomic_DNA"/>
</dbReference>
<dbReference type="CDD" id="cd00093">
    <property type="entry name" value="HTH_XRE"/>
    <property type="match status" value="1"/>
</dbReference>
<dbReference type="InterPro" id="IPR052359">
    <property type="entry name" value="HTH-type_reg/antitoxin"/>
</dbReference>
<dbReference type="InterPro" id="IPR010982">
    <property type="entry name" value="Lambda_DNA-bd_dom_sf"/>
</dbReference>
<evidence type="ECO:0000313" key="6">
    <source>
        <dbReference type="Proteomes" id="UP000234271"/>
    </source>
</evidence>
<dbReference type="PANTHER" id="PTHR36511">
    <property type="entry name" value="MERR FAMILY BACTERIAL REGULATORY PROTEIN"/>
    <property type="match status" value="1"/>
</dbReference>
<dbReference type="NCBIfam" id="NF041265">
    <property type="entry name" value="NadS"/>
    <property type="match status" value="1"/>
</dbReference>
<protein>
    <submittedName>
        <fullName evidence="5">Helix-turn-helix domain-containing protein</fullName>
    </submittedName>
</protein>
<dbReference type="InterPro" id="IPR047761">
    <property type="entry name" value="NadS-like"/>
</dbReference>
<keyword evidence="1" id="KW-0805">Transcription regulation</keyword>
<accession>A0A2N9YCU8</accession>
<dbReference type="SMART" id="SM00530">
    <property type="entry name" value="HTH_XRE"/>
    <property type="match status" value="1"/>
</dbReference>
<proteinExistence type="predicted"/>
<gene>
    <name evidence="5" type="ORF">BLE401_05845</name>
</gene>
<dbReference type="PROSITE" id="PS50943">
    <property type="entry name" value="HTH_CROC1"/>
    <property type="match status" value="1"/>
</dbReference>
<dbReference type="InterPro" id="IPR001387">
    <property type="entry name" value="Cro/C1-type_HTH"/>
</dbReference>
<dbReference type="SUPFAM" id="SSF47413">
    <property type="entry name" value="lambda repressor-like DNA-binding domains"/>
    <property type="match status" value="1"/>
</dbReference>
<evidence type="ECO:0000256" key="2">
    <source>
        <dbReference type="ARBA" id="ARBA00023125"/>
    </source>
</evidence>
<dbReference type="PANTHER" id="PTHR36511:SF4">
    <property type="entry name" value="ANTITOXIN MQSA"/>
    <property type="match status" value="1"/>
</dbReference>
<dbReference type="STRING" id="288004.AL038_00230"/>
<dbReference type="RefSeq" id="WP_062147293.1">
    <property type="nucleotide sequence ID" value="NZ_CP012373.2"/>
</dbReference>
<name>A0A2N9YCU8_9GAMM</name>
<dbReference type="GO" id="GO:0003677">
    <property type="term" value="F:DNA binding"/>
    <property type="evidence" value="ECO:0007669"/>
    <property type="project" value="UniProtKB-KW"/>
</dbReference>
<evidence type="ECO:0000256" key="1">
    <source>
        <dbReference type="ARBA" id="ARBA00023015"/>
    </source>
</evidence>
<organism evidence="5 6">
    <name type="scientific">Beggiatoa leptomitoformis</name>
    <dbReference type="NCBI Taxonomy" id="288004"/>
    <lineage>
        <taxon>Bacteria</taxon>
        <taxon>Pseudomonadati</taxon>
        <taxon>Pseudomonadota</taxon>
        <taxon>Gammaproteobacteria</taxon>
        <taxon>Thiotrichales</taxon>
        <taxon>Thiotrichaceae</taxon>
        <taxon>Beggiatoa</taxon>
    </lineage>
</organism>
<sequence>MKDELFNQLMESVTQADEIIQGKMNSQQVTNFEEPIVKAIRAKTGLTQSRFADAIGVSKRTLENWEQGRRHPTGSARALLRILEADPKSVALLKSQFLSKA</sequence>
<feature type="domain" description="HTH cro/C1-type" evidence="4">
    <location>
        <begin position="37"/>
        <end position="90"/>
    </location>
</feature>
<evidence type="ECO:0000313" key="5">
    <source>
        <dbReference type="EMBL" id="AUI68266.1"/>
    </source>
</evidence>
<evidence type="ECO:0000256" key="3">
    <source>
        <dbReference type="ARBA" id="ARBA00023163"/>
    </source>
</evidence>
<keyword evidence="3" id="KW-0804">Transcription</keyword>
<dbReference type="Proteomes" id="UP000234271">
    <property type="component" value="Chromosome"/>
</dbReference>
<keyword evidence="2" id="KW-0238">DNA-binding</keyword>
<dbReference type="AlphaFoldDB" id="A0A2N9YCU8"/>
<reference evidence="6" key="1">
    <citation type="submission" date="2016-12" db="EMBL/GenBank/DDBJ databases">
        <title>Complete Genome Sequence of Beggiatoa leptomitiformis D-401.</title>
        <authorList>
            <person name="Fomenkov A."/>
            <person name="Vincze T."/>
            <person name="Grabovich M."/>
            <person name="Anton B.P."/>
            <person name="Dubinina G."/>
            <person name="Orlova M."/>
            <person name="Belousova E."/>
            <person name="Roberts R.J."/>
        </authorList>
    </citation>
    <scope>NUCLEOTIDE SEQUENCE [LARGE SCALE GENOMIC DNA]</scope>
    <source>
        <strain evidence="6">D-401</strain>
    </source>
</reference>
<dbReference type="Gene3D" id="1.10.260.40">
    <property type="entry name" value="lambda repressor-like DNA-binding domains"/>
    <property type="match status" value="1"/>
</dbReference>